<dbReference type="Gene3D" id="3.50.50.60">
    <property type="entry name" value="FAD/NAD(P)-binding domain"/>
    <property type="match status" value="1"/>
</dbReference>
<evidence type="ECO:0000256" key="15">
    <source>
        <dbReference type="ARBA" id="ARBA00049778"/>
    </source>
</evidence>
<evidence type="ECO:0000256" key="4">
    <source>
        <dbReference type="ARBA" id="ARBA00022630"/>
    </source>
</evidence>
<dbReference type="Proteomes" id="UP000249754">
    <property type="component" value="Unassembled WGS sequence"/>
</dbReference>
<dbReference type="PROSITE" id="PS00623">
    <property type="entry name" value="GMC_OXRED_1"/>
    <property type="match status" value="1"/>
</dbReference>
<dbReference type="SUPFAM" id="SSF51905">
    <property type="entry name" value="FAD/NAD(P)-binding domain"/>
    <property type="match status" value="1"/>
</dbReference>
<dbReference type="Gene3D" id="3.30.410.10">
    <property type="entry name" value="Cholesterol Oxidase, domain 2"/>
    <property type="match status" value="1"/>
</dbReference>
<comment type="cofactor">
    <cofactor evidence="1">
        <name>FAD</name>
        <dbReference type="ChEBI" id="CHEBI:57692"/>
    </cofactor>
</comment>
<dbReference type="PANTHER" id="PTHR47470">
    <property type="entry name" value="CHOLESTEROL OXIDASE"/>
    <property type="match status" value="1"/>
</dbReference>
<comment type="pathway">
    <text evidence="12">Steroid metabolism; cholesterol degradation.</text>
</comment>
<dbReference type="SUPFAM" id="SSF54373">
    <property type="entry name" value="FAD-linked reductases, C-terminal domain"/>
    <property type="match status" value="1"/>
</dbReference>
<evidence type="ECO:0000256" key="12">
    <source>
        <dbReference type="ARBA" id="ARBA00049645"/>
    </source>
</evidence>
<proteinExistence type="inferred from homology"/>
<dbReference type="PANTHER" id="PTHR47470:SF1">
    <property type="entry name" value="FAD-DEPENDENT OXIDOREDUCTASE 2 FAD BINDING DOMAIN-CONTAINING PROTEIN"/>
    <property type="match status" value="1"/>
</dbReference>
<accession>A0A327TC15</accession>
<keyword evidence="3" id="KW-0153">Cholesterol metabolism</keyword>
<dbReference type="RefSeq" id="WP_111631911.1">
    <property type="nucleotide sequence ID" value="NZ_QLLR01000001.1"/>
</dbReference>
<protein>
    <recommendedName>
        <fullName evidence="14">Cholesterol oxidase</fullName>
        <ecNumber evidence="13">1.1.3.6</ecNumber>
        <ecNumber evidence="11">5.3.3.1</ecNumber>
    </recommendedName>
    <alternativeName>
        <fullName evidence="15">Cholesterol isomerase</fullName>
    </alternativeName>
</protein>
<keyword evidence="6" id="KW-0560">Oxidoreductase</keyword>
<dbReference type="GO" id="GO:0016995">
    <property type="term" value="F:cholesterol oxidase activity"/>
    <property type="evidence" value="ECO:0007669"/>
    <property type="project" value="UniProtKB-EC"/>
</dbReference>
<keyword evidence="10" id="KW-0413">Isomerase</keyword>
<dbReference type="InterPro" id="IPR007867">
    <property type="entry name" value="GMC_OxRtase_C"/>
</dbReference>
<evidence type="ECO:0000256" key="2">
    <source>
        <dbReference type="ARBA" id="ARBA00010790"/>
    </source>
</evidence>
<dbReference type="GO" id="GO:0008203">
    <property type="term" value="P:cholesterol metabolic process"/>
    <property type="evidence" value="ECO:0007669"/>
    <property type="project" value="UniProtKB-KW"/>
</dbReference>
<organism evidence="17 18">
    <name type="scientific">Pedobacter cryoconitis</name>
    <dbReference type="NCBI Taxonomy" id="188932"/>
    <lineage>
        <taxon>Bacteria</taxon>
        <taxon>Pseudomonadati</taxon>
        <taxon>Bacteroidota</taxon>
        <taxon>Sphingobacteriia</taxon>
        <taxon>Sphingobacteriales</taxon>
        <taxon>Sphingobacteriaceae</taxon>
        <taxon>Pedobacter</taxon>
    </lineage>
</organism>
<evidence type="ECO:0000256" key="10">
    <source>
        <dbReference type="ARBA" id="ARBA00023235"/>
    </source>
</evidence>
<feature type="domain" description="Glucose-methanol-choline oxidoreductase N-terminal" evidence="16">
    <location>
        <begin position="127"/>
        <end position="150"/>
    </location>
</feature>
<keyword evidence="4" id="KW-0285">Flavoprotein</keyword>
<keyword evidence="8" id="KW-1207">Sterol metabolism</keyword>
<dbReference type="InterPro" id="IPR036188">
    <property type="entry name" value="FAD/NAD-bd_sf"/>
</dbReference>
<evidence type="ECO:0000313" key="18">
    <source>
        <dbReference type="Proteomes" id="UP000249754"/>
    </source>
</evidence>
<evidence type="ECO:0000256" key="7">
    <source>
        <dbReference type="ARBA" id="ARBA00023098"/>
    </source>
</evidence>
<sequence length="520" mass="57531">MDRKQFIKNNIVLGIGLTASKLGSAFPLPAKKEAEHHRVIVIGTGYGAAVAALRLAEKGIKVLMLEMGMDWPATKDHNTFSKLIFPDKRSTWLKSHSILPFANVFTFKKYTGVLDRMDFDHLKVYVGRGVGGGSLVNGGMAVVPKRAYFESILPDINAGEMYEKYFPLANKMLKVNSISPEFFESTPYYKFARTARDQAHHAGYKTVFVPNVYDFGYMEKESRKEVYQSALNGEVVYGNNAGKQSLDKTYLAAALKTNKVEIRPMHSVRAIHQTDTGYKLEVDKINTAGNTEVSQDFNCDYLFVCAGSMGTSELMVKAKVTGTLPKLNAEIGEGWGNNGNVMAGRNFIKQGTGVKQSCIPTMAIDDWDNKEHPVFAEISPMPMKMETWTSLYLAITKNPNRGKFTYNSLTNKVVLKIPENFSTDALATVKNLMDKLNKENGGTPARLLFKNGINGEICYHPLGGCVVGKATDLYGRFKGYHKLYTCDGSLLPGSTGVNPFVTITAMAERNIEKIIAEDFS</sequence>
<evidence type="ECO:0000256" key="5">
    <source>
        <dbReference type="ARBA" id="ARBA00022827"/>
    </source>
</evidence>
<dbReference type="Pfam" id="PF05199">
    <property type="entry name" value="GMC_oxred_C"/>
    <property type="match status" value="1"/>
</dbReference>
<dbReference type="EC" id="5.3.3.1" evidence="11"/>
<evidence type="ECO:0000259" key="16">
    <source>
        <dbReference type="PROSITE" id="PS00623"/>
    </source>
</evidence>
<dbReference type="InterPro" id="IPR052542">
    <property type="entry name" value="Cholesterol_Oxidase"/>
</dbReference>
<keyword evidence="7" id="KW-0443">Lipid metabolism</keyword>
<gene>
    <name evidence="17" type="ORF">LY11_00249</name>
</gene>
<keyword evidence="5" id="KW-0274">FAD</keyword>
<dbReference type="InterPro" id="IPR000172">
    <property type="entry name" value="GMC_OxRdtase_N"/>
</dbReference>
<dbReference type="AlphaFoldDB" id="A0A327TC15"/>
<dbReference type="EMBL" id="QLLR01000001">
    <property type="protein sequence ID" value="RAJ37173.1"/>
    <property type="molecule type" value="Genomic_DNA"/>
</dbReference>
<dbReference type="EC" id="1.1.3.6" evidence="13"/>
<evidence type="ECO:0000256" key="13">
    <source>
        <dbReference type="ARBA" id="ARBA00049723"/>
    </source>
</evidence>
<evidence type="ECO:0000256" key="8">
    <source>
        <dbReference type="ARBA" id="ARBA00023166"/>
    </source>
</evidence>
<evidence type="ECO:0000256" key="14">
    <source>
        <dbReference type="ARBA" id="ARBA00049744"/>
    </source>
</evidence>
<evidence type="ECO:0000313" key="17">
    <source>
        <dbReference type="EMBL" id="RAJ37173.1"/>
    </source>
</evidence>
<reference evidence="17 18" key="1">
    <citation type="submission" date="2018-06" db="EMBL/GenBank/DDBJ databases">
        <title>Genomic Encyclopedia of Archaeal and Bacterial Type Strains, Phase II (KMG-II): from individual species to whole genera.</title>
        <authorList>
            <person name="Goeker M."/>
        </authorList>
    </citation>
    <scope>NUCLEOTIDE SEQUENCE [LARGE SCALE GENOMIC DNA]</scope>
    <source>
        <strain evidence="17 18">DSM 14825</strain>
    </source>
</reference>
<dbReference type="OrthoDB" id="1154541at2"/>
<evidence type="ECO:0000256" key="3">
    <source>
        <dbReference type="ARBA" id="ARBA00022548"/>
    </source>
</evidence>
<comment type="caution">
    <text evidence="17">The sequence shown here is derived from an EMBL/GenBank/DDBJ whole genome shotgun (WGS) entry which is preliminary data.</text>
</comment>
<dbReference type="GO" id="GO:0050660">
    <property type="term" value="F:flavin adenine dinucleotide binding"/>
    <property type="evidence" value="ECO:0007669"/>
    <property type="project" value="InterPro"/>
</dbReference>
<comment type="similarity">
    <text evidence="2">Belongs to the GMC oxidoreductase family.</text>
</comment>
<evidence type="ECO:0000256" key="9">
    <source>
        <dbReference type="ARBA" id="ARBA00023221"/>
    </source>
</evidence>
<dbReference type="Pfam" id="PF22500">
    <property type="entry name" value="GMC_oxred_C_1st"/>
    <property type="match status" value="1"/>
</dbReference>
<evidence type="ECO:0000256" key="11">
    <source>
        <dbReference type="ARBA" id="ARBA00038856"/>
    </source>
</evidence>
<dbReference type="GO" id="GO:0004769">
    <property type="term" value="F:steroid Delta-isomerase activity"/>
    <property type="evidence" value="ECO:0007669"/>
    <property type="project" value="UniProtKB-EC"/>
</dbReference>
<evidence type="ECO:0000256" key="1">
    <source>
        <dbReference type="ARBA" id="ARBA00001974"/>
    </source>
</evidence>
<evidence type="ECO:0000256" key="6">
    <source>
        <dbReference type="ARBA" id="ARBA00023002"/>
    </source>
</evidence>
<name>A0A327TC15_9SPHI</name>
<keyword evidence="9" id="KW-0753">Steroid metabolism</keyword>